<evidence type="ECO:0000256" key="4">
    <source>
        <dbReference type="ARBA" id="ARBA00022842"/>
    </source>
</evidence>
<evidence type="ECO:0000259" key="8">
    <source>
        <dbReference type="PROSITE" id="PS51704"/>
    </source>
</evidence>
<dbReference type="Pfam" id="PF25329">
    <property type="entry name" value="C2_GDE1"/>
    <property type="match status" value="1"/>
</dbReference>
<keyword evidence="5" id="KW-1015">Disulfide bond</keyword>
<dbReference type="PANTHER" id="PTHR22958:SF1">
    <property type="entry name" value="GLYCEROPHOSPHOCHOLINE PHOSPHODIESTERASE GPCPD1"/>
    <property type="match status" value="1"/>
</dbReference>
<dbReference type="STRING" id="299467.A0A443SIH2"/>
<dbReference type="PROSITE" id="PS51704">
    <property type="entry name" value="GP_PDE"/>
    <property type="match status" value="1"/>
</dbReference>
<name>A0A443SIH2_9ACAR</name>
<organism evidence="9 10">
    <name type="scientific">Leptotrombidium deliense</name>
    <dbReference type="NCBI Taxonomy" id="299467"/>
    <lineage>
        <taxon>Eukaryota</taxon>
        <taxon>Metazoa</taxon>
        <taxon>Ecdysozoa</taxon>
        <taxon>Arthropoda</taxon>
        <taxon>Chelicerata</taxon>
        <taxon>Arachnida</taxon>
        <taxon>Acari</taxon>
        <taxon>Acariformes</taxon>
        <taxon>Trombidiformes</taxon>
        <taxon>Prostigmata</taxon>
        <taxon>Anystina</taxon>
        <taxon>Parasitengona</taxon>
        <taxon>Trombiculoidea</taxon>
        <taxon>Trombiculidae</taxon>
        <taxon>Leptotrombidium</taxon>
    </lineage>
</organism>
<dbReference type="InterPro" id="IPR057506">
    <property type="entry name" value="C2_GPCPD1"/>
</dbReference>
<evidence type="ECO:0000259" key="7">
    <source>
        <dbReference type="PROSITE" id="PS51166"/>
    </source>
</evidence>
<dbReference type="GO" id="GO:0016829">
    <property type="term" value="F:lyase activity"/>
    <property type="evidence" value="ECO:0007669"/>
    <property type="project" value="UniProtKB-KW"/>
</dbReference>
<dbReference type="PANTHER" id="PTHR22958">
    <property type="entry name" value="GLYCEROPHOSPHORYL DIESTER PHOSPHODIESTERASE"/>
    <property type="match status" value="1"/>
</dbReference>
<keyword evidence="4" id="KW-0460">Magnesium</keyword>
<keyword evidence="2" id="KW-0479">Metal-binding</keyword>
<evidence type="ECO:0000256" key="6">
    <source>
        <dbReference type="ARBA" id="ARBA00023239"/>
    </source>
</evidence>
<proteinExistence type="predicted"/>
<feature type="domain" description="CBM20" evidence="7">
    <location>
        <begin position="1"/>
        <end position="115"/>
    </location>
</feature>
<accession>A0A443SIH2</accession>
<evidence type="ECO:0000256" key="1">
    <source>
        <dbReference type="ARBA" id="ARBA00000110"/>
    </source>
</evidence>
<dbReference type="Pfam" id="PF03009">
    <property type="entry name" value="GDPD"/>
    <property type="match status" value="1"/>
</dbReference>
<dbReference type="GO" id="GO:0046475">
    <property type="term" value="P:glycerophospholipid catabolic process"/>
    <property type="evidence" value="ECO:0007669"/>
    <property type="project" value="TreeGrafter"/>
</dbReference>
<dbReference type="PROSITE" id="PS51166">
    <property type="entry name" value="CBM20"/>
    <property type="match status" value="1"/>
</dbReference>
<keyword evidence="6" id="KW-0456">Lyase</keyword>
<dbReference type="Pfam" id="PF00686">
    <property type="entry name" value="CBM_20"/>
    <property type="match status" value="1"/>
</dbReference>
<dbReference type="InterPro" id="IPR013783">
    <property type="entry name" value="Ig-like_fold"/>
</dbReference>
<sequence>MKLLLRVNAETASNEKVYAVGSIEKLGNWDISNALCLTRNAVDKNEWNAELDVASNDVIEYSYFVAAPLCDEKTFVVRRWESGKRYTFNSSVANADNIHKLRSGNVGVVSNAFGINCNAVEIIIDGTQLNWWNNELKSKQLSYKLTAFNSEANGDCISKMEFAILNDTQCSFQSQDKLQVFNQNEIIVFRCFVCNTNDMVVRVTFFEDESENSVASCAFVVKESQSHIKVPLLDEMSGTIGTVNLSYLVVKPFSGFKFELHKDCSLFKSRMINGIHVGHKGAGNNRRHDTVENVIENTIASLNYAADHGADMVEFDVVLTKDNIPVLYHDFHVDVSLTTKVSKEGELFSLKVKDLTFNQLHTLKLRPVVLNGITKFEISETDNPDNQPFVSLEKVLKVVKPIAFNLEIKYPTFEDNHLNMNEYVDAILNTLAQYGGDRDVVISCFDPNVCTMLRLKQNKYLVLYLTHGNPSRYLGLKTVDRRMWTVEIASYYAQCMNFVGVNCNVRCLMENMSLVDFVSSRNLLLFCFGDDINHSEVISKLQKAGVHGIIYDRLARPLFKISTLTFNFLFTSQN</sequence>
<dbReference type="OrthoDB" id="1058301at2759"/>
<dbReference type="AlphaFoldDB" id="A0A443SIH2"/>
<dbReference type="Gene3D" id="3.20.20.190">
    <property type="entry name" value="Phosphatidylinositol (PI) phosphodiesterase"/>
    <property type="match status" value="1"/>
</dbReference>
<keyword evidence="10" id="KW-1185">Reference proteome</keyword>
<comment type="caution">
    <text evidence="9">The sequence shown here is derived from an EMBL/GenBank/DDBJ whole genome shotgun (WGS) entry which is preliminary data.</text>
</comment>
<evidence type="ECO:0000313" key="10">
    <source>
        <dbReference type="Proteomes" id="UP000288716"/>
    </source>
</evidence>
<dbReference type="CDD" id="cd08572">
    <property type="entry name" value="GDPD_GDE5_like"/>
    <property type="match status" value="1"/>
</dbReference>
<dbReference type="VEuPathDB" id="VectorBase:LDEU004721"/>
<dbReference type="Proteomes" id="UP000288716">
    <property type="component" value="Unassembled WGS sequence"/>
</dbReference>
<dbReference type="GO" id="GO:0047389">
    <property type="term" value="F:glycerophosphocholine phosphodiesterase activity"/>
    <property type="evidence" value="ECO:0007669"/>
    <property type="project" value="TreeGrafter"/>
</dbReference>
<dbReference type="SUPFAM" id="SSF49452">
    <property type="entry name" value="Starch-binding domain-like"/>
    <property type="match status" value="1"/>
</dbReference>
<gene>
    <name evidence="9" type="ORF">B4U80_10599</name>
</gene>
<protein>
    <submittedName>
        <fullName evidence="9">Glycerophosphocholine phosphodiesterase GPCPD1-like protein</fullName>
    </submittedName>
</protein>
<dbReference type="InterPro" id="IPR013784">
    <property type="entry name" value="Carb-bd-like_fold"/>
</dbReference>
<dbReference type="InterPro" id="IPR051578">
    <property type="entry name" value="GDPD"/>
</dbReference>
<dbReference type="SMART" id="SM01065">
    <property type="entry name" value="CBM_2"/>
    <property type="match status" value="1"/>
</dbReference>
<evidence type="ECO:0000256" key="2">
    <source>
        <dbReference type="ARBA" id="ARBA00022723"/>
    </source>
</evidence>
<reference evidence="9 10" key="1">
    <citation type="journal article" date="2018" name="Gigascience">
        <title>Genomes of trombidid mites reveal novel predicted allergens and laterally-transferred genes associated with secondary metabolism.</title>
        <authorList>
            <person name="Dong X."/>
            <person name="Chaisiri K."/>
            <person name="Xia D."/>
            <person name="Armstrong S.D."/>
            <person name="Fang Y."/>
            <person name="Donnelly M.J."/>
            <person name="Kadowaki T."/>
            <person name="McGarry J.W."/>
            <person name="Darby A.C."/>
            <person name="Makepeace B.L."/>
        </authorList>
    </citation>
    <scope>NUCLEOTIDE SEQUENCE [LARGE SCALE GENOMIC DNA]</scope>
    <source>
        <strain evidence="9">UoL-UT</strain>
    </source>
</reference>
<dbReference type="GO" id="GO:0046872">
    <property type="term" value="F:metal ion binding"/>
    <property type="evidence" value="ECO:0007669"/>
    <property type="project" value="UniProtKB-KW"/>
</dbReference>
<evidence type="ECO:0000256" key="3">
    <source>
        <dbReference type="ARBA" id="ARBA00022801"/>
    </source>
</evidence>
<dbReference type="SUPFAM" id="SSF51695">
    <property type="entry name" value="PLC-like phosphodiesterases"/>
    <property type="match status" value="1"/>
</dbReference>
<comment type="catalytic activity">
    <reaction evidence="1">
        <text>an N-(acyl)-sphingosylphosphoethanolamine = an N-(acyl)-sphingosyl-1,3-cyclic phosphate + ethanolamine</text>
        <dbReference type="Rhea" id="RHEA:60648"/>
        <dbReference type="ChEBI" id="CHEBI:57603"/>
        <dbReference type="ChEBI" id="CHEBI:143891"/>
        <dbReference type="ChEBI" id="CHEBI:143892"/>
    </reaction>
</comment>
<evidence type="ECO:0000256" key="5">
    <source>
        <dbReference type="ARBA" id="ARBA00023157"/>
    </source>
</evidence>
<dbReference type="EMBL" id="NCKV01002107">
    <property type="protein sequence ID" value="RWS27319.1"/>
    <property type="molecule type" value="Genomic_DNA"/>
</dbReference>
<dbReference type="InterPro" id="IPR017946">
    <property type="entry name" value="PLC-like_Pdiesterase_TIM-brl"/>
</dbReference>
<feature type="domain" description="GP-PDE" evidence="8">
    <location>
        <begin position="274"/>
        <end position="561"/>
    </location>
</feature>
<dbReference type="GO" id="GO:2001070">
    <property type="term" value="F:starch binding"/>
    <property type="evidence" value="ECO:0007669"/>
    <property type="project" value="InterPro"/>
</dbReference>
<keyword evidence="3" id="KW-0378">Hydrolase</keyword>
<dbReference type="InterPro" id="IPR030395">
    <property type="entry name" value="GP_PDE_dom"/>
</dbReference>
<dbReference type="InterPro" id="IPR002044">
    <property type="entry name" value="CBM20"/>
</dbReference>
<dbReference type="Gene3D" id="2.60.40.10">
    <property type="entry name" value="Immunoglobulins"/>
    <property type="match status" value="1"/>
</dbReference>
<evidence type="ECO:0000313" key="9">
    <source>
        <dbReference type="EMBL" id="RWS27319.1"/>
    </source>
</evidence>